<evidence type="ECO:0000313" key="1">
    <source>
        <dbReference type="EMBL" id="AWN38465.1"/>
    </source>
</evidence>
<keyword evidence="2" id="KW-1185">Reference proteome</keyword>
<name>A0A2U8VXG7_9HYPH</name>
<dbReference type="EMBL" id="CP029551">
    <property type="protein sequence ID" value="AWN38465.1"/>
    <property type="molecule type" value="Genomic_DNA"/>
</dbReference>
<reference evidence="1 2" key="1">
    <citation type="submission" date="2018-05" db="EMBL/GenBank/DDBJ databases">
        <title>Complete Genome Sequence of Methylobacterium sp. 17Sr1-43.</title>
        <authorList>
            <person name="Srinivasan S."/>
        </authorList>
    </citation>
    <scope>NUCLEOTIDE SEQUENCE [LARGE SCALE GENOMIC DNA]</scope>
    <source>
        <strain evidence="1 2">17Sr1-43</strain>
    </source>
</reference>
<protein>
    <submittedName>
        <fullName evidence="1">Uncharacterized protein</fullName>
    </submittedName>
</protein>
<evidence type="ECO:0000313" key="2">
    <source>
        <dbReference type="Proteomes" id="UP000246058"/>
    </source>
</evidence>
<proteinExistence type="predicted"/>
<accession>A0A2U8VXG7</accession>
<dbReference type="KEGG" id="meti:DK427_24305"/>
<dbReference type="AlphaFoldDB" id="A0A2U8VXG7"/>
<organism evidence="1 2">
    <name type="scientific">Methylobacterium radiodurans</name>
    <dbReference type="NCBI Taxonomy" id="2202828"/>
    <lineage>
        <taxon>Bacteria</taxon>
        <taxon>Pseudomonadati</taxon>
        <taxon>Pseudomonadota</taxon>
        <taxon>Alphaproteobacteria</taxon>
        <taxon>Hyphomicrobiales</taxon>
        <taxon>Methylobacteriaceae</taxon>
        <taxon>Methylobacterium</taxon>
    </lineage>
</organism>
<dbReference type="RefSeq" id="WP_109953622.1">
    <property type="nucleotide sequence ID" value="NZ_CP029551.1"/>
</dbReference>
<gene>
    <name evidence="1" type="ORF">DK427_24305</name>
</gene>
<sequence length="71" mass="7699">MEKPSYRPYRLPAGGWGFFGCIGGYYPECDVSMPLWHCAIGSKTPAAKMVPVTVHGEDDRVLAPQLEDAAG</sequence>
<dbReference type="PROSITE" id="PS51257">
    <property type="entry name" value="PROKAR_LIPOPROTEIN"/>
    <property type="match status" value="1"/>
</dbReference>
<dbReference type="Proteomes" id="UP000246058">
    <property type="component" value="Chromosome"/>
</dbReference>